<dbReference type="PANTHER" id="PTHR10742:SF410">
    <property type="entry name" value="LYSINE-SPECIFIC HISTONE DEMETHYLASE 2"/>
    <property type="match status" value="1"/>
</dbReference>
<evidence type="ECO:0000313" key="2">
    <source>
        <dbReference type="EMBL" id="AMD19660.1"/>
    </source>
</evidence>
<dbReference type="Gene3D" id="3.50.50.60">
    <property type="entry name" value="FAD/NAD(P)-binding domain"/>
    <property type="match status" value="1"/>
</dbReference>
<dbReference type="GO" id="GO:0016491">
    <property type="term" value="F:oxidoreductase activity"/>
    <property type="evidence" value="ECO:0007669"/>
    <property type="project" value="InterPro"/>
</dbReference>
<dbReference type="RefSeq" id="XP_017986656.1">
    <property type="nucleotide sequence ID" value="XM_018131456.1"/>
</dbReference>
<name>A0A109UW54_9SACH</name>
<dbReference type="Proteomes" id="UP000243052">
    <property type="component" value="Chromosome iii"/>
</dbReference>
<dbReference type="GeneID" id="28722865"/>
<dbReference type="Pfam" id="PF01593">
    <property type="entry name" value="Amino_oxidase"/>
    <property type="match status" value="1"/>
</dbReference>
<proteinExistence type="predicted"/>
<dbReference type="EMBL" id="CP014243">
    <property type="protein sequence ID" value="AMD19660.1"/>
    <property type="molecule type" value="Genomic_DNA"/>
</dbReference>
<gene>
    <name evidence="2" type="ORF">AW171_hschr31501</name>
</gene>
<dbReference type="InterPro" id="IPR050281">
    <property type="entry name" value="Flavin_monoamine_oxidase"/>
</dbReference>
<dbReference type="SUPFAM" id="SSF51905">
    <property type="entry name" value="FAD/NAD(P)-binding domain"/>
    <property type="match status" value="1"/>
</dbReference>
<feature type="domain" description="Amine oxidase" evidence="1">
    <location>
        <begin position="32"/>
        <end position="511"/>
    </location>
</feature>
<dbReference type="AlphaFoldDB" id="A0A109UW54"/>
<organism evidence="2 3">
    <name type="scientific">Eremothecium sinecaudum</name>
    <dbReference type="NCBI Taxonomy" id="45286"/>
    <lineage>
        <taxon>Eukaryota</taxon>
        <taxon>Fungi</taxon>
        <taxon>Dikarya</taxon>
        <taxon>Ascomycota</taxon>
        <taxon>Saccharomycotina</taxon>
        <taxon>Saccharomycetes</taxon>
        <taxon>Saccharomycetales</taxon>
        <taxon>Saccharomycetaceae</taxon>
        <taxon>Eremothecium</taxon>
    </lineage>
</organism>
<dbReference type="STRING" id="45286.A0A109UW54"/>
<dbReference type="InterPro" id="IPR036188">
    <property type="entry name" value="FAD/NAD-bd_sf"/>
</dbReference>
<protein>
    <submittedName>
        <fullName evidence="2">HCL491Cp</fullName>
    </submittedName>
</protein>
<reference evidence="2 3" key="1">
    <citation type="submission" date="2016-01" db="EMBL/GenBank/DDBJ databases">
        <title>Genome sequence of the yeast Holleya sinecauda.</title>
        <authorList>
            <person name="Dietrich F.S."/>
        </authorList>
    </citation>
    <scope>NUCLEOTIDE SEQUENCE [LARGE SCALE GENOMIC DNA]</scope>
    <source>
        <strain evidence="2 3">ATCC 58844</strain>
    </source>
</reference>
<evidence type="ECO:0000313" key="3">
    <source>
        <dbReference type="Proteomes" id="UP000243052"/>
    </source>
</evidence>
<dbReference type="InterPro" id="IPR002937">
    <property type="entry name" value="Amino_oxidase"/>
</dbReference>
<dbReference type="SUPFAM" id="SSF54373">
    <property type="entry name" value="FAD-linked reductases, C-terminal domain"/>
    <property type="match status" value="1"/>
</dbReference>
<accession>A0A109UW54</accession>
<evidence type="ECO:0000259" key="1">
    <source>
        <dbReference type="Pfam" id="PF01593"/>
    </source>
</evidence>
<dbReference type="PANTHER" id="PTHR10742">
    <property type="entry name" value="FLAVIN MONOAMINE OXIDASE"/>
    <property type="match status" value="1"/>
</dbReference>
<dbReference type="Gene3D" id="3.90.660.10">
    <property type="match status" value="1"/>
</dbReference>
<dbReference type="OrthoDB" id="5046242at2759"/>
<sequence length="522" mass="59169">MNLHNSKNYLVDIGMTEDDCEHIVVIIGAGTAGLKLASELYANGVKKCIVLEARERTGGRILTVNSDVFPDRVYDLGASWHHDTLDNGLFKEECSLPPSERAEYAFDDDYLTVVDMQGRKLDYNRDLHLEILQQELDQYIENKYYESIETKDMSYYEIVMLYLHERRNQLTDDQIRYFTQFVRNVEFWHGGDWKLLSGKHSKMCFNGRNAFVSNYNKIFSRLEQSVPREWVKLNTEVSKIERRPGSVVVTTSTGARYVSKYCVVTVPQSVLELSLSKERVPGRIEFAPQLNKNIRDALKVSHFGSLGKIIFEFEEATWSNELWTLMVVPETMNDFVNVVRSEPDFQALLSRLNAEEGVSLIEHPSLFLNLASKTGTPSLMCFTQQPLTEYIEGLHPAKIVELMKPVLNRALAALGSSSECIVDLENQISSSSAGGTPILKNVIVSNWTKDSYSLGSYSFSRTNDDPLTAVLAFIDGQDMRIKFAGEHTVMDGNGCVYGAWESGKREANYILKQLKNKPCPNH</sequence>
<keyword evidence="3" id="KW-1185">Reference proteome</keyword>